<sequence length="91" mass="10014">MRRSLLVTLLLSLSLAAHASSTYRIGSEVLTVGDSAVRAMQLLGKPDFKEPVESEYGGHQGERWQYQRDGGHIVTVTVISGKVSDIDDRTR</sequence>
<gene>
    <name evidence="2" type="ORF">CA260_18130</name>
</gene>
<dbReference type="EMBL" id="NFZS01000005">
    <property type="protein sequence ID" value="RAO74736.1"/>
    <property type="molecule type" value="Genomic_DNA"/>
</dbReference>
<feature type="chain" id="PRO_5016468762" evidence="1">
    <location>
        <begin position="20"/>
        <end position="91"/>
    </location>
</feature>
<organism evidence="2 3">
    <name type="scientific">Dyella jiangningensis</name>
    <dbReference type="NCBI Taxonomy" id="1379159"/>
    <lineage>
        <taxon>Bacteria</taxon>
        <taxon>Pseudomonadati</taxon>
        <taxon>Pseudomonadota</taxon>
        <taxon>Gammaproteobacteria</taxon>
        <taxon>Lysobacterales</taxon>
        <taxon>Rhodanobacteraceae</taxon>
        <taxon>Dyella</taxon>
    </lineage>
</organism>
<keyword evidence="3" id="KW-1185">Reference proteome</keyword>
<proteinExistence type="predicted"/>
<dbReference type="RefSeq" id="WP_111984492.1">
    <property type="nucleotide sequence ID" value="NZ_NFZS01000005.1"/>
</dbReference>
<dbReference type="AlphaFoldDB" id="A0A328P165"/>
<evidence type="ECO:0000256" key="1">
    <source>
        <dbReference type="SAM" id="SignalP"/>
    </source>
</evidence>
<protein>
    <submittedName>
        <fullName evidence="2">DUF2845 domain-containing protein</fullName>
    </submittedName>
</protein>
<keyword evidence="1" id="KW-0732">Signal</keyword>
<dbReference type="Proteomes" id="UP000248926">
    <property type="component" value="Unassembled WGS sequence"/>
</dbReference>
<reference evidence="2 3" key="1">
    <citation type="journal article" date="2018" name="Genet. Mol. Biol.">
        <title>The genome sequence of Dyella jiangningensis FCAV SCS01 from a lignocellulose-decomposing microbial consortium metagenome reveals potential for biotechnological applications.</title>
        <authorList>
            <person name="Desiderato J.G."/>
            <person name="Alvarenga D.O."/>
            <person name="Constancio M.T.L."/>
            <person name="Alves L.M.C."/>
            <person name="Varani A.M."/>
        </authorList>
    </citation>
    <scope>NUCLEOTIDE SEQUENCE [LARGE SCALE GENOMIC DNA]</scope>
    <source>
        <strain evidence="2 3">FCAV SCS01</strain>
    </source>
</reference>
<evidence type="ECO:0000313" key="3">
    <source>
        <dbReference type="Proteomes" id="UP000248926"/>
    </source>
</evidence>
<dbReference type="OrthoDB" id="5959004at2"/>
<evidence type="ECO:0000313" key="2">
    <source>
        <dbReference type="EMBL" id="RAO74736.1"/>
    </source>
</evidence>
<accession>A0A328P165</accession>
<name>A0A328P165_9GAMM</name>
<feature type="signal peptide" evidence="1">
    <location>
        <begin position="1"/>
        <end position="19"/>
    </location>
</feature>
<comment type="caution">
    <text evidence="2">The sequence shown here is derived from an EMBL/GenBank/DDBJ whole genome shotgun (WGS) entry which is preliminary data.</text>
</comment>